<dbReference type="EMBL" id="JASMWN010000012">
    <property type="protein sequence ID" value="MDU9005183.1"/>
    <property type="molecule type" value="Genomic_DNA"/>
</dbReference>
<organism evidence="1 2">
    <name type="scientific">Sedimentitalea todarodis</name>
    <dbReference type="NCBI Taxonomy" id="1631240"/>
    <lineage>
        <taxon>Bacteria</taxon>
        <taxon>Pseudomonadati</taxon>
        <taxon>Pseudomonadota</taxon>
        <taxon>Alphaproteobacteria</taxon>
        <taxon>Rhodobacterales</taxon>
        <taxon>Paracoccaceae</taxon>
        <taxon>Sedimentitalea</taxon>
    </lineage>
</organism>
<name>A0ABU3VG70_9RHOB</name>
<protein>
    <recommendedName>
        <fullName evidence="3">Helicase-associated domain-containing protein</fullName>
    </recommendedName>
</protein>
<proteinExistence type="predicted"/>
<dbReference type="Proteomes" id="UP001255416">
    <property type="component" value="Unassembled WGS sequence"/>
</dbReference>
<reference evidence="2" key="1">
    <citation type="submission" date="2023-05" db="EMBL/GenBank/DDBJ databases">
        <title>Sedimentitalea sp. nov. JM2-8.</title>
        <authorList>
            <person name="Huang J."/>
        </authorList>
    </citation>
    <scope>NUCLEOTIDE SEQUENCE [LARGE SCALE GENOMIC DNA]</scope>
    <source>
        <strain evidence="2">KHS03</strain>
    </source>
</reference>
<keyword evidence="2" id="KW-1185">Reference proteome</keyword>
<sequence>MRTTSIDPATRSFSSNDYHVLPPTEKQIRFAQSLASRNREVLPAELASDRRRLSRWIEAHYKQPDRSPFSSYPSSKQVAFAERIARIKRRDVPRECFRDKMLMSKWIDSNR</sequence>
<comment type="caution">
    <text evidence="1">The sequence shown here is derived from an EMBL/GenBank/DDBJ whole genome shotgun (WGS) entry which is preliminary data.</text>
</comment>
<evidence type="ECO:0000313" key="1">
    <source>
        <dbReference type="EMBL" id="MDU9005183.1"/>
    </source>
</evidence>
<accession>A0ABU3VG70</accession>
<gene>
    <name evidence="1" type="ORF">QO231_15150</name>
</gene>
<evidence type="ECO:0008006" key="3">
    <source>
        <dbReference type="Google" id="ProtNLM"/>
    </source>
</evidence>
<dbReference type="RefSeq" id="WP_316778065.1">
    <property type="nucleotide sequence ID" value="NZ_JASMWN010000012.1"/>
</dbReference>
<evidence type="ECO:0000313" key="2">
    <source>
        <dbReference type="Proteomes" id="UP001255416"/>
    </source>
</evidence>